<feature type="compositionally biased region" description="Basic and acidic residues" evidence="1">
    <location>
        <begin position="62"/>
        <end position="71"/>
    </location>
</feature>
<dbReference type="AlphaFoldDB" id="A0AAD7X7W5"/>
<keyword evidence="3" id="KW-1185">Reference proteome</keyword>
<organism evidence="2 3">
    <name type="scientific">Trametes cubensis</name>
    <dbReference type="NCBI Taxonomy" id="1111947"/>
    <lineage>
        <taxon>Eukaryota</taxon>
        <taxon>Fungi</taxon>
        <taxon>Dikarya</taxon>
        <taxon>Basidiomycota</taxon>
        <taxon>Agaricomycotina</taxon>
        <taxon>Agaricomycetes</taxon>
        <taxon>Polyporales</taxon>
        <taxon>Polyporaceae</taxon>
        <taxon>Trametes</taxon>
    </lineage>
</organism>
<reference evidence="2" key="1">
    <citation type="submission" date="2022-11" db="EMBL/GenBank/DDBJ databases">
        <title>Genome Sequence of Cubamyces cubensis.</title>
        <authorList>
            <person name="Buettner E."/>
        </authorList>
    </citation>
    <scope>NUCLEOTIDE SEQUENCE</scope>
    <source>
        <strain evidence="2">MPL-01</strain>
    </source>
</reference>
<feature type="region of interest" description="Disordered" evidence="1">
    <location>
        <begin position="1"/>
        <end position="91"/>
    </location>
</feature>
<gene>
    <name evidence="2" type="ORF">ONZ51_g11403</name>
</gene>
<dbReference type="Proteomes" id="UP001215151">
    <property type="component" value="Unassembled WGS sequence"/>
</dbReference>
<proteinExistence type="predicted"/>
<evidence type="ECO:0000313" key="3">
    <source>
        <dbReference type="Proteomes" id="UP001215151"/>
    </source>
</evidence>
<dbReference type="EMBL" id="JAPEVG010000538">
    <property type="protein sequence ID" value="KAJ8457653.1"/>
    <property type="molecule type" value="Genomic_DNA"/>
</dbReference>
<evidence type="ECO:0000313" key="2">
    <source>
        <dbReference type="EMBL" id="KAJ8457653.1"/>
    </source>
</evidence>
<comment type="caution">
    <text evidence="2">The sequence shown here is derived from an EMBL/GenBank/DDBJ whole genome shotgun (WGS) entry which is preliminary data.</text>
</comment>
<sequence>MVKRDAQRFPPRGAEVPPMSRDDISASLGMVQTELPDDEHGFQEPDGADQAVMNEQVANTGHEGEEVRRDDGEYDGDVDLNNLGDIGSTAN</sequence>
<name>A0AAD7X7W5_9APHY</name>
<protein>
    <submittedName>
        <fullName evidence="2">Uncharacterized protein</fullName>
    </submittedName>
</protein>
<evidence type="ECO:0000256" key="1">
    <source>
        <dbReference type="SAM" id="MobiDB-lite"/>
    </source>
</evidence>
<accession>A0AAD7X7W5</accession>